<feature type="compositionally biased region" description="Low complexity" evidence="1">
    <location>
        <begin position="165"/>
        <end position="174"/>
    </location>
</feature>
<organism evidence="2 3">
    <name type="scientific">Phakopsora pachyrhizi</name>
    <name type="common">Asian soybean rust disease fungus</name>
    <dbReference type="NCBI Taxonomy" id="170000"/>
    <lineage>
        <taxon>Eukaryota</taxon>
        <taxon>Fungi</taxon>
        <taxon>Dikarya</taxon>
        <taxon>Basidiomycota</taxon>
        <taxon>Pucciniomycotina</taxon>
        <taxon>Pucciniomycetes</taxon>
        <taxon>Pucciniales</taxon>
        <taxon>Phakopsoraceae</taxon>
        <taxon>Phakopsora</taxon>
    </lineage>
</organism>
<evidence type="ECO:0000256" key="1">
    <source>
        <dbReference type="SAM" id="MobiDB-lite"/>
    </source>
</evidence>
<accession>A0AAV0AIC7</accession>
<evidence type="ECO:0000313" key="3">
    <source>
        <dbReference type="Proteomes" id="UP001153365"/>
    </source>
</evidence>
<protein>
    <submittedName>
        <fullName evidence="2">Expressed protein</fullName>
    </submittedName>
</protein>
<evidence type="ECO:0000313" key="2">
    <source>
        <dbReference type="EMBL" id="CAH7668170.1"/>
    </source>
</evidence>
<gene>
    <name evidence="2" type="ORF">PPACK8108_LOCUS2640</name>
</gene>
<feature type="region of interest" description="Disordered" evidence="1">
    <location>
        <begin position="284"/>
        <end position="321"/>
    </location>
</feature>
<sequence>MKANPESVPPSPPNSSDLAPPNRLGLHPDQQSSSGLATELPPLYFRSNVDDSSKVESNSDPNQYRARDEDLPRADLIASTSSLPYAMDASDTQSTAENLTMFSSSHPRSENTDYMPSVERLSTAASSSAYTALEPPSRYHAKSHDEFYVRRPDGVPISAGTVNKSSFYNSNNSNDVHHSEYEFNPHDNQHKSPELHESQSAAFPSTNAAEARNSIANIGLAYRSPDNRNSLLNMNNSGYSSMNEGKTTNAGAFRKHNLGGVAAAATGSPHSASPTENLQNRMAGVSLSDDYEGDSKRGSIAPLNIHKHPHSPPNYLNKTQT</sequence>
<keyword evidence="3" id="KW-1185">Reference proteome</keyword>
<dbReference type="EMBL" id="CALTRL010000447">
    <property type="protein sequence ID" value="CAH7668170.1"/>
    <property type="molecule type" value="Genomic_DNA"/>
</dbReference>
<proteinExistence type="predicted"/>
<feature type="region of interest" description="Disordered" evidence="1">
    <location>
        <begin position="1"/>
        <end position="75"/>
    </location>
</feature>
<dbReference type="Proteomes" id="UP001153365">
    <property type="component" value="Unassembled WGS sequence"/>
</dbReference>
<feature type="compositionally biased region" description="Polar residues" evidence="1">
    <location>
        <begin position="198"/>
        <end position="207"/>
    </location>
</feature>
<reference evidence="2" key="1">
    <citation type="submission" date="2022-06" db="EMBL/GenBank/DDBJ databases">
        <authorList>
            <consortium name="SYNGENTA / RWTH Aachen University"/>
        </authorList>
    </citation>
    <scope>NUCLEOTIDE SEQUENCE</scope>
</reference>
<feature type="compositionally biased region" description="Basic and acidic residues" evidence="1">
    <location>
        <begin position="175"/>
        <end position="197"/>
    </location>
</feature>
<name>A0AAV0AIC7_PHAPC</name>
<feature type="region of interest" description="Disordered" evidence="1">
    <location>
        <begin position="165"/>
        <end position="207"/>
    </location>
</feature>
<comment type="caution">
    <text evidence="2">The sequence shown here is derived from an EMBL/GenBank/DDBJ whole genome shotgun (WGS) entry which is preliminary data.</text>
</comment>
<dbReference type="AlphaFoldDB" id="A0AAV0AIC7"/>